<sequence>MHVLGRRWVADCAAAAPTADPAVVEEVGRDLLGRWQEPHRRYHGTAHLGEVLAAVDTLCTAERVPADDRTVARLAAWFHDAVYAVGPVPPGGGAWTAGAAVDAAAGASGDARAQGSADAAAAGSADAAAAGSADAAAAGSADAAGAGAVRAAGAGSEDASADASTNEIASARLAARQLERLGVGPAATSRVVAVVLDTLAHELSDAAAEDPARVVVHDADLWVLAAPVARFDEYCTQVRQEYAHVPAADYARARSGVLRPFLARGHVYRTAFARAAWEPAARENLARELTRLAG</sequence>
<dbReference type="InterPro" id="IPR009218">
    <property type="entry name" value="HD_phosphohydro"/>
</dbReference>
<evidence type="ECO:0000313" key="2">
    <source>
        <dbReference type="Proteomes" id="UP001500945"/>
    </source>
</evidence>
<dbReference type="PANTHER" id="PTHR21174">
    <property type="match status" value="1"/>
</dbReference>
<organism evidence="1 2">
    <name type="scientific">Fodinibacter luteus</name>
    <dbReference type="NCBI Taxonomy" id="552064"/>
    <lineage>
        <taxon>Bacteria</taxon>
        <taxon>Bacillati</taxon>
        <taxon>Actinomycetota</taxon>
        <taxon>Actinomycetes</taxon>
        <taxon>Micrococcales</taxon>
        <taxon>Intrasporangiaceae</taxon>
        <taxon>Fodinibacter (ex Wang et al. 2009)</taxon>
    </lineage>
</organism>
<dbReference type="SUPFAM" id="SSF109604">
    <property type="entry name" value="HD-domain/PDEase-like"/>
    <property type="match status" value="1"/>
</dbReference>
<comment type="caution">
    <text evidence="1">The sequence shown here is derived from an EMBL/GenBank/DDBJ whole genome shotgun (WGS) entry which is preliminary data.</text>
</comment>
<dbReference type="Proteomes" id="UP001500945">
    <property type="component" value="Unassembled WGS sequence"/>
</dbReference>
<reference evidence="2" key="1">
    <citation type="journal article" date="2019" name="Int. J. Syst. Evol. Microbiol.">
        <title>The Global Catalogue of Microorganisms (GCM) 10K type strain sequencing project: providing services to taxonomists for standard genome sequencing and annotation.</title>
        <authorList>
            <consortium name="The Broad Institute Genomics Platform"/>
            <consortium name="The Broad Institute Genome Sequencing Center for Infectious Disease"/>
            <person name="Wu L."/>
            <person name="Ma J."/>
        </authorList>
    </citation>
    <scope>NUCLEOTIDE SEQUENCE [LARGE SCALE GENOMIC DNA]</scope>
    <source>
        <strain evidence="2">JCM 17809</strain>
    </source>
</reference>
<keyword evidence="2" id="KW-1185">Reference proteome</keyword>
<dbReference type="RefSeq" id="WP_345201389.1">
    <property type="nucleotide sequence ID" value="NZ_BAABGM010000001.1"/>
</dbReference>
<protein>
    <recommendedName>
        <fullName evidence="3">Metal-dependent HD superfamily phosphohydrolase</fullName>
    </recommendedName>
</protein>
<evidence type="ECO:0008006" key="3">
    <source>
        <dbReference type="Google" id="ProtNLM"/>
    </source>
</evidence>
<accession>A0ABP8JXZ9</accession>
<name>A0ABP8JXZ9_9MICO</name>
<gene>
    <name evidence="1" type="ORF">GCM10023168_02430</name>
</gene>
<dbReference type="PANTHER" id="PTHR21174:SF0">
    <property type="entry name" value="HD PHOSPHOHYDROLASE FAMILY PROTEIN-RELATED"/>
    <property type="match status" value="1"/>
</dbReference>
<proteinExistence type="predicted"/>
<dbReference type="EMBL" id="BAABGM010000001">
    <property type="protein sequence ID" value="GAA4397465.1"/>
    <property type="molecule type" value="Genomic_DNA"/>
</dbReference>
<evidence type="ECO:0000313" key="1">
    <source>
        <dbReference type="EMBL" id="GAA4397465.1"/>
    </source>
</evidence>